<organism evidence="1 2">
    <name type="scientific">Arachis hypogaea</name>
    <name type="common">Peanut</name>
    <dbReference type="NCBI Taxonomy" id="3818"/>
    <lineage>
        <taxon>Eukaryota</taxon>
        <taxon>Viridiplantae</taxon>
        <taxon>Streptophyta</taxon>
        <taxon>Embryophyta</taxon>
        <taxon>Tracheophyta</taxon>
        <taxon>Spermatophyta</taxon>
        <taxon>Magnoliopsida</taxon>
        <taxon>eudicotyledons</taxon>
        <taxon>Gunneridae</taxon>
        <taxon>Pentapetalae</taxon>
        <taxon>rosids</taxon>
        <taxon>fabids</taxon>
        <taxon>Fabales</taxon>
        <taxon>Fabaceae</taxon>
        <taxon>Papilionoideae</taxon>
        <taxon>50 kb inversion clade</taxon>
        <taxon>dalbergioids sensu lato</taxon>
        <taxon>Dalbergieae</taxon>
        <taxon>Pterocarpus clade</taxon>
        <taxon>Arachis</taxon>
    </lineage>
</organism>
<dbReference type="Proteomes" id="UP000289738">
    <property type="component" value="Chromosome B03"/>
</dbReference>
<dbReference type="SUPFAM" id="SSF50249">
    <property type="entry name" value="Nucleic acid-binding proteins"/>
    <property type="match status" value="1"/>
</dbReference>
<dbReference type="EMBL" id="SDMP01000013">
    <property type="protein sequence ID" value="RYR20704.1"/>
    <property type="molecule type" value="Genomic_DNA"/>
</dbReference>
<evidence type="ECO:0000313" key="1">
    <source>
        <dbReference type="EMBL" id="RYR20704.1"/>
    </source>
</evidence>
<gene>
    <name evidence="1" type="ORF">Ahy_B03g065924</name>
</gene>
<name>A0A445A2M9_ARAHY</name>
<dbReference type="InterPro" id="IPR012340">
    <property type="entry name" value="NA-bd_OB-fold"/>
</dbReference>
<keyword evidence="2" id="KW-1185">Reference proteome</keyword>
<proteinExistence type="predicted"/>
<accession>A0A445A2M9</accession>
<protein>
    <recommendedName>
        <fullName evidence="3">DUF223 domain-containing protein</fullName>
    </recommendedName>
</protein>
<reference evidence="1 2" key="1">
    <citation type="submission" date="2019-01" db="EMBL/GenBank/DDBJ databases">
        <title>Sequencing of cultivated peanut Arachis hypogaea provides insights into genome evolution and oil improvement.</title>
        <authorList>
            <person name="Chen X."/>
        </authorList>
    </citation>
    <scope>NUCLEOTIDE SEQUENCE [LARGE SCALE GENOMIC DNA]</scope>
    <source>
        <strain evidence="2">cv. Fuhuasheng</strain>
        <tissue evidence="1">Leaves</tissue>
    </source>
</reference>
<evidence type="ECO:0000313" key="2">
    <source>
        <dbReference type="Proteomes" id="UP000289738"/>
    </source>
</evidence>
<comment type="caution">
    <text evidence="1">The sequence shown here is derived from an EMBL/GenBank/DDBJ whole genome shotgun (WGS) entry which is preliminary data.</text>
</comment>
<sequence length="159" mass="18535">MATTYNHLKDIEASSNHLILRIKVRVVKIWLLSPAEQKYVKPTLELVVMDHVKYKATNHACRIYFKRDTQLQMVHDPSFPENVFRFILNDLILNHTNAQSHLIDIIGLLTAKGDIIEFTKNGKKCNYIVLKLDEMQGKGKIRCTLWEDFATKLVKRIEE</sequence>
<dbReference type="Gene3D" id="2.40.50.140">
    <property type="entry name" value="Nucleic acid-binding proteins"/>
    <property type="match status" value="1"/>
</dbReference>
<evidence type="ECO:0008006" key="3">
    <source>
        <dbReference type="Google" id="ProtNLM"/>
    </source>
</evidence>
<dbReference type="AlphaFoldDB" id="A0A445A2M9"/>